<dbReference type="Gene3D" id="2.40.40.20">
    <property type="match status" value="1"/>
</dbReference>
<dbReference type="InterPro" id="IPR037949">
    <property type="entry name" value="MopB_CT_Acetylene-hydratase"/>
</dbReference>
<protein>
    <recommendedName>
        <fullName evidence="3">Molybdopterin dinucleotide-binding domain-containing protein</fullName>
    </recommendedName>
</protein>
<dbReference type="EMBL" id="BARS01055376">
    <property type="protein sequence ID" value="GAG45062.1"/>
    <property type="molecule type" value="Genomic_DNA"/>
</dbReference>
<dbReference type="SUPFAM" id="SSF50692">
    <property type="entry name" value="ADC-like"/>
    <property type="match status" value="1"/>
</dbReference>
<evidence type="ECO:0000259" key="3">
    <source>
        <dbReference type="Pfam" id="PF01568"/>
    </source>
</evidence>
<dbReference type="InterPro" id="IPR050612">
    <property type="entry name" value="Prok_Mopterin_Oxidored"/>
</dbReference>
<evidence type="ECO:0000256" key="1">
    <source>
        <dbReference type="ARBA" id="ARBA00023004"/>
    </source>
</evidence>
<organism evidence="4">
    <name type="scientific">marine sediment metagenome</name>
    <dbReference type="NCBI Taxonomy" id="412755"/>
    <lineage>
        <taxon>unclassified sequences</taxon>
        <taxon>metagenomes</taxon>
        <taxon>ecological metagenomes</taxon>
    </lineage>
</organism>
<dbReference type="InterPro" id="IPR006657">
    <property type="entry name" value="MoPterin_dinucl-bd_dom"/>
</dbReference>
<evidence type="ECO:0000313" key="4">
    <source>
        <dbReference type="EMBL" id="GAG45062.1"/>
    </source>
</evidence>
<dbReference type="GO" id="GO:0043546">
    <property type="term" value="F:molybdopterin cofactor binding"/>
    <property type="evidence" value="ECO:0007669"/>
    <property type="project" value="InterPro"/>
</dbReference>
<sequence>MGQGDYWWETVDEALDYILEPAGLTWEQIKDKPYVRGNMEYRKYKKNGLSTPTGKVELYSTTFEKWGYDPLPRYREIPESPVSKPEMGKEYPYILITGARSPVFFHSEHRMIPWLREIHPDPIVEIHPQAAEKHGIKDGDWVFIEGPRGRVEQRAKLTTGIDPRVVAAEHGWWFPEITTPDHGWNKSNINVLTDNDPEGY</sequence>
<dbReference type="GO" id="GO:0016491">
    <property type="term" value="F:oxidoreductase activity"/>
    <property type="evidence" value="ECO:0007669"/>
    <property type="project" value="InterPro"/>
</dbReference>
<keyword evidence="2" id="KW-0411">Iron-sulfur</keyword>
<comment type="caution">
    <text evidence="4">The sequence shown here is derived from an EMBL/GenBank/DDBJ whole genome shotgun (WGS) entry which is preliminary data.</text>
</comment>
<accession>X0YCR0</accession>
<keyword evidence="1" id="KW-0408">Iron</keyword>
<dbReference type="CDD" id="cd02781">
    <property type="entry name" value="MopB_CT_Acetylene-hydratase"/>
    <property type="match status" value="1"/>
</dbReference>
<dbReference type="InterPro" id="IPR009010">
    <property type="entry name" value="Asp_de-COase-like_dom_sf"/>
</dbReference>
<reference evidence="4" key="1">
    <citation type="journal article" date="2014" name="Front. Microbiol.">
        <title>High frequency of phylogenetically diverse reductive dehalogenase-homologous genes in deep subseafloor sedimentary metagenomes.</title>
        <authorList>
            <person name="Kawai M."/>
            <person name="Futagami T."/>
            <person name="Toyoda A."/>
            <person name="Takaki Y."/>
            <person name="Nishi S."/>
            <person name="Hori S."/>
            <person name="Arai W."/>
            <person name="Tsubouchi T."/>
            <person name="Morono Y."/>
            <person name="Uchiyama I."/>
            <person name="Ito T."/>
            <person name="Fujiyama A."/>
            <person name="Inagaki F."/>
            <person name="Takami H."/>
        </authorList>
    </citation>
    <scope>NUCLEOTIDE SEQUENCE</scope>
    <source>
        <strain evidence="4">Expedition CK06-06</strain>
    </source>
</reference>
<feature type="non-terminal residue" evidence="4">
    <location>
        <position position="200"/>
    </location>
</feature>
<gene>
    <name evidence="4" type="ORF">S01H1_81767</name>
</gene>
<dbReference type="Gene3D" id="3.40.50.740">
    <property type="match status" value="1"/>
</dbReference>
<dbReference type="Gene3D" id="3.40.228.10">
    <property type="entry name" value="Dimethylsulfoxide Reductase, domain 2"/>
    <property type="match status" value="1"/>
</dbReference>
<keyword evidence="2" id="KW-0479">Metal-binding</keyword>
<dbReference type="GO" id="GO:0018818">
    <property type="term" value="F:acetylene hydratase activity"/>
    <property type="evidence" value="ECO:0007669"/>
    <property type="project" value="InterPro"/>
</dbReference>
<evidence type="ECO:0000256" key="2">
    <source>
        <dbReference type="ARBA" id="ARBA00023014"/>
    </source>
</evidence>
<proteinExistence type="predicted"/>
<dbReference type="PANTHER" id="PTHR43742:SF6">
    <property type="entry name" value="OXIDOREDUCTASE YYAE-RELATED"/>
    <property type="match status" value="1"/>
</dbReference>
<dbReference type="AlphaFoldDB" id="X0YCR0"/>
<dbReference type="SUPFAM" id="SSF53706">
    <property type="entry name" value="Formate dehydrogenase/DMSO reductase, domains 1-3"/>
    <property type="match status" value="1"/>
</dbReference>
<dbReference type="Pfam" id="PF01568">
    <property type="entry name" value="Molydop_binding"/>
    <property type="match status" value="1"/>
</dbReference>
<dbReference type="GO" id="GO:0051536">
    <property type="term" value="F:iron-sulfur cluster binding"/>
    <property type="evidence" value="ECO:0007669"/>
    <property type="project" value="UniProtKB-KW"/>
</dbReference>
<dbReference type="PANTHER" id="PTHR43742">
    <property type="entry name" value="TRIMETHYLAMINE-N-OXIDE REDUCTASE"/>
    <property type="match status" value="1"/>
</dbReference>
<name>X0YCR0_9ZZZZ</name>
<feature type="domain" description="Molybdopterin dinucleotide-binding" evidence="3">
    <location>
        <begin position="94"/>
        <end position="196"/>
    </location>
</feature>